<dbReference type="SMR" id="A0A0H3C7R2"/>
<dbReference type="InterPro" id="IPR029056">
    <property type="entry name" value="Ribokinase-like"/>
</dbReference>
<gene>
    <name evidence="5" type="ordered locus">CCNA_01563</name>
</gene>
<evidence type="ECO:0000313" key="5">
    <source>
        <dbReference type="EMBL" id="ACL95028.1"/>
    </source>
</evidence>
<dbReference type="EC" id="2.7.1.45" evidence="5"/>
<keyword evidence="6" id="KW-1185">Reference proteome</keyword>
<dbReference type="HOGENOM" id="CLU_027634_0_1_5"/>
<dbReference type="PANTHER" id="PTHR43320">
    <property type="entry name" value="SUGAR KINASE"/>
    <property type="match status" value="1"/>
</dbReference>
<reference evidence="5 6" key="1">
    <citation type="journal article" date="2010" name="J. Bacteriol.">
        <title>The genetic basis of laboratory adaptation in Caulobacter crescentus.</title>
        <authorList>
            <person name="Marks M.E."/>
            <person name="Castro-Rojas C.M."/>
            <person name="Teiling C."/>
            <person name="Du L."/>
            <person name="Kapatral V."/>
            <person name="Walunas T.L."/>
            <person name="Crosson S."/>
        </authorList>
    </citation>
    <scope>NUCLEOTIDE SEQUENCE [LARGE SCALE GENOMIC DNA]</scope>
    <source>
        <strain evidence="6">NA1000 / CB15N</strain>
    </source>
</reference>
<dbReference type="Gene3D" id="3.40.1190.20">
    <property type="match status" value="1"/>
</dbReference>
<dbReference type="CDD" id="cd01166">
    <property type="entry name" value="KdgK"/>
    <property type="match status" value="1"/>
</dbReference>
<dbReference type="OrthoDB" id="9792663at2"/>
<dbReference type="GeneID" id="7331541"/>
<proteinExistence type="inferred from homology"/>
<dbReference type="RefSeq" id="WP_010919370.1">
    <property type="nucleotide sequence ID" value="NC_011916.1"/>
</dbReference>
<comment type="similarity">
    <text evidence="1">Belongs to the carbohydrate kinase PfkB family.</text>
</comment>
<evidence type="ECO:0000256" key="1">
    <source>
        <dbReference type="ARBA" id="ARBA00010688"/>
    </source>
</evidence>
<dbReference type="KEGG" id="ccs:CCNA_01563"/>
<dbReference type="SUPFAM" id="SSF53613">
    <property type="entry name" value="Ribokinase-like"/>
    <property type="match status" value="1"/>
</dbReference>
<dbReference type="AlphaFoldDB" id="A0A0H3C7R2"/>
<name>A0A0H3C7R2_CAUVN</name>
<organism evidence="5 6">
    <name type="scientific">Caulobacter vibrioides (strain NA1000 / CB15N)</name>
    <name type="common">Caulobacter crescentus</name>
    <dbReference type="NCBI Taxonomy" id="565050"/>
    <lineage>
        <taxon>Bacteria</taxon>
        <taxon>Pseudomonadati</taxon>
        <taxon>Pseudomonadota</taxon>
        <taxon>Alphaproteobacteria</taxon>
        <taxon>Caulobacterales</taxon>
        <taxon>Caulobacteraceae</taxon>
        <taxon>Caulobacter</taxon>
    </lineage>
</organism>
<dbReference type="PhylomeDB" id="A0A0H3C7R2"/>
<dbReference type="GO" id="GO:0008673">
    <property type="term" value="F:2-dehydro-3-deoxygluconokinase activity"/>
    <property type="evidence" value="ECO:0007669"/>
    <property type="project" value="UniProtKB-EC"/>
</dbReference>
<dbReference type="EMBL" id="CP001340">
    <property type="protein sequence ID" value="ACL95028.1"/>
    <property type="molecule type" value="Genomic_DNA"/>
</dbReference>
<dbReference type="PATRIC" id="fig|565050.3.peg.1542"/>
<protein>
    <submittedName>
        <fullName evidence="5">2-dehydro-3-deoxygluconokinase</fullName>
        <ecNumber evidence="5">2.7.1.45</ecNumber>
    </submittedName>
</protein>
<accession>A0A0H3C7R2</accession>
<dbReference type="InterPro" id="IPR052700">
    <property type="entry name" value="Carb_kinase_PfkB-like"/>
</dbReference>
<evidence type="ECO:0000313" key="6">
    <source>
        <dbReference type="Proteomes" id="UP000001364"/>
    </source>
</evidence>
<evidence type="ECO:0000259" key="4">
    <source>
        <dbReference type="Pfam" id="PF00294"/>
    </source>
</evidence>
<dbReference type="Pfam" id="PF00294">
    <property type="entry name" value="PfkB"/>
    <property type="match status" value="1"/>
</dbReference>
<keyword evidence="2 5" id="KW-0808">Transferase</keyword>
<sequence length="368" mass="40314">MTDNILNIRPPSETKWDCASFGEVMLRFDPGFGRVRNARQFQVWEGGGEYNVARAFKKCWGKRSTAVTALPVNDLGWLVEDLMMQGGVDTSHIIWRDFDGLGRNTRVGLNFTEKGFGVRPALGCSDRGHSAASQIRPGEVNWEKLFGEEGVRWFHTGGIFAALASNTAEAVIEAVEVARKYGTVVSYDLNYRASLWKSQGGKEGAQKVNRHIAQYVDVMIGNEEDFTACLGFEVEGLDEHISSIDPANFKKMIETAVKQFPNFKVAATTLRNAKTASVNDWSAILYAGGQFYASMMRENLEIYDRVGGGDGFASGLAYGFMEGKGPQAAVEYGAAHGALAMTTPGDTSMVRKEEVEAVMKGKGARVIR</sequence>
<keyword evidence="3" id="KW-0418">Kinase</keyword>
<evidence type="ECO:0000256" key="2">
    <source>
        <dbReference type="ARBA" id="ARBA00022679"/>
    </source>
</evidence>
<dbReference type="RefSeq" id="YP_002516936.1">
    <property type="nucleotide sequence ID" value="NC_011916.1"/>
</dbReference>
<dbReference type="PANTHER" id="PTHR43320:SF2">
    <property type="entry name" value="2-DEHYDRO-3-DEOXYGLUCONOKINASE_2-DEHYDRO-3-DEOXYGALACTONOKINASE"/>
    <property type="match status" value="1"/>
</dbReference>
<dbReference type="InterPro" id="IPR011611">
    <property type="entry name" value="PfkB_dom"/>
</dbReference>
<dbReference type="Proteomes" id="UP000001364">
    <property type="component" value="Chromosome"/>
</dbReference>
<evidence type="ECO:0000256" key="3">
    <source>
        <dbReference type="ARBA" id="ARBA00022777"/>
    </source>
</evidence>
<feature type="domain" description="Carbohydrate kinase PfkB" evidence="4">
    <location>
        <begin position="19"/>
        <end position="350"/>
    </location>
</feature>